<dbReference type="GO" id="GO:0005737">
    <property type="term" value="C:cytoplasm"/>
    <property type="evidence" value="ECO:0007669"/>
    <property type="project" value="TreeGrafter"/>
</dbReference>
<dbReference type="GO" id="GO:0031177">
    <property type="term" value="F:phosphopantetheine binding"/>
    <property type="evidence" value="ECO:0007669"/>
    <property type="project" value="TreeGrafter"/>
</dbReference>
<sequence length="461" mass="53504">MAVKYYPLAAAQATQHDLAKEFGTSQVINICVCSTLQQEIDFELLRKCVKEEYKRYECLRIRFTKPDKNGDVMQYIAPRDDREIDFFDLSDKSREEIEMTLNAWSFKPFSEPNAPMCEIKMVKMPDGYQGLYVSIDHRLADSSAMIVMINDIMELYCHYHFGSPYPAPLPSYVDALEKDLARQQSEKLVKRDSDFWDEVLEMGEPLYSDVTGTWKLEECRKKHNNPKLRAADREIKDTRVGFAVFHLEPEPSMQLLNYCLNNNVSMTNLLLMGLRTYLSKANDGQTDISIRNFVSRRSTKLESFSGGSRTQWFPCRTIIEPDTEFLDGIYIIQDLQNKVYRHSNYDQAALAEKFAKKFNQPPHSTYEGILLTYQPLPVRLQNPNLKGIPNRSMWLSNGTAVQKLYLTVMHSPDAGLEFFFKYQQAELSRDDVEKVYYYLMKIIFMGVEHPELTVGEIIKMV</sequence>
<dbReference type="GO" id="GO:0043041">
    <property type="term" value="P:amino acid activation for nonribosomal peptide biosynthetic process"/>
    <property type="evidence" value="ECO:0007669"/>
    <property type="project" value="TreeGrafter"/>
</dbReference>
<gene>
    <name evidence="2" type="ORF">IAA60_03335</name>
</gene>
<evidence type="ECO:0000313" key="3">
    <source>
        <dbReference type="Proteomes" id="UP000824165"/>
    </source>
</evidence>
<dbReference type="InterPro" id="IPR023213">
    <property type="entry name" value="CAT-like_dom_sf"/>
</dbReference>
<organism evidence="2 3">
    <name type="scientific">Candidatus Ornithomonoglobus intestinigallinarum</name>
    <dbReference type="NCBI Taxonomy" id="2840894"/>
    <lineage>
        <taxon>Bacteria</taxon>
        <taxon>Bacillati</taxon>
        <taxon>Bacillota</taxon>
        <taxon>Clostridia</taxon>
        <taxon>Candidatus Ornithomonoglobus</taxon>
    </lineage>
</organism>
<dbReference type="InterPro" id="IPR001242">
    <property type="entry name" value="Condensation_dom"/>
</dbReference>
<dbReference type="EMBL" id="DVLU01000029">
    <property type="protein sequence ID" value="HIT84922.1"/>
    <property type="molecule type" value="Genomic_DNA"/>
</dbReference>
<dbReference type="GO" id="GO:0008610">
    <property type="term" value="P:lipid biosynthetic process"/>
    <property type="evidence" value="ECO:0007669"/>
    <property type="project" value="UniProtKB-ARBA"/>
</dbReference>
<dbReference type="Gene3D" id="3.30.559.10">
    <property type="entry name" value="Chloramphenicol acetyltransferase-like domain"/>
    <property type="match status" value="1"/>
</dbReference>
<name>A0A9D1H1M8_9FIRM</name>
<reference evidence="2" key="2">
    <citation type="journal article" date="2021" name="PeerJ">
        <title>Extensive microbial diversity within the chicken gut microbiome revealed by metagenomics and culture.</title>
        <authorList>
            <person name="Gilroy R."/>
            <person name="Ravi A."/>
            <person name="Getino M."/>
            <person name="Pursley I."/>
            <person name="Horton D.L."/>
            <person name="Alikhan N.F."/>
            <person name="Baker D."/>
            <person name="Gharbi K."/>
            <person name="Hall N."/>
            <person name="Watson M."/>
            <person name="Adriaenssens E.M."/>
            <person name="Foster-Nyarko E."/>
            <person name="Jarju S."/>
            <person name="Secka A."/>
            <person name="Antonio M."/>
            <person name="Oren A."/>
            <person name="Chaudhuri R.R."/>
            <person name="La Ragione R."/>
            <person name="Hildebrand F."/>
            <person name="Pallen M.J."/>
        </authorList>
    </citation>
    <scope>NUCLEOTIDE SEQUENCE</scope>
    <source>
        <strain evidence="2">CHK181-108</strain>
    </source>
</reference>
<evidence type="ECO:0000313" key="2">
    <source>
        <dbReference type="EMBL" id="HIT84922.1"/>
    </source>
</evidence>
<protein>
    <submittedName>
        <fullName evidence="2">Chromosome condensation protein</fullName>
    </submittedName>
</protein>
<dbReference type="Gene3D" id="3.30.559.30">
    <property type="entry name" value="Nonribosomal peptide synthetase, condensation domain"/>
    <property type="match status" value="1"/>
</dbReference>
<dbReference type="PANTHER" id="PTHR45527:SF1">
    <property type="entry name" value="FATTY ACID SYNTHASE"/>
    <property type="match status" value="1"/>
</dbReference>
<reference evidence="2" key="1">
    <citation type="submission" date="2020-10" db="EMBL/GenBank/DDBJ databases">
        <authorList>
            <person name="Gilroy R."/>
        </authorList>
    </citation>
    <scope>NUCLEOTIDE SEQUENCE</scope>
    <source>
        <strain evidence="2">CHK181-108</strain>
    </source>
</reference>
<feature type="domain" description="Condensation" evidence="1">
    <location>
        <begin position="5"/>
        <end position="457"/>
    </location>
</feature>
<dbReference type="SUPFAM" id="SSF52777">
    <property type="entry name" value="CoA-dependent acyltransferases"/>
    <property type="match status" value="2"/>
</dbReference>
<dbReference type="Pfam" id="PF00668">
    <property type="entry name" value="Condensation"/>
    <property type="match status" value="1"/>
</dbReference>
<dbReference type="PANTHER" id="PTHR45527">
    <property type="entry name" value="NONRIBOSOMAL PEPTIDE SYNTHETASE"/>
    <property type="match status" value="1"/>
</dbReference>
<proteinExistence type="predicted"/>
<evidence type="ECO:0000259" key="1">
    <source>
        <dbReference type="Pfam" id="PF00668"/>
    </source>
</evidence>
<accession>A0A9D1H1M8</accession>
<dbReference type="GO" id="GO:0044550">
    <property type="term" value="P:secondary metabolite biosynthetic process"/>
    <property type="evidence" value="ECO:0007669"/>
    <property type="project" value="TreeGrafter"/>
</dbReference>
<comment type="caution">
    <text evidence="2">The sequence shown here is derived from an EMBL/GenBank/DDBJ whole genome shotgun (WGS) entry which is preliminary data.</text>
</comment>
<dbReference type="Proteomes" id="UP000824165">
    <property type="component" value="Unassembled WGS sequence"/>
</dbReference>
<dbReference type="GO" id="GO:0003824">
    <property type="term" value="F:catalytic activity"/>
    <property type="evidence" value="ECO:0007669"/>
    <property type="project" value="InterPro"/>
</dbReference>
<dbReference type="AlphaFoldDB" id="A0A9D1H1M8"/>